<feature type="compositionally biased region" description="Basic and acidic residues" evidence="3">
    <location>
        <begin position="527"/>
        <end position="547"/>
    </location>
</feature>
<feature type="region of interest" description="Disordered" evidence="3">
    <location>
        <begin position="527"/>
        <end position="692"/>
    </location>
</feature>
<feature type="compositionally biased region" description="Basic and acidic residues" evidence="3">
    <location>
        <begin position="650"/>
        <end position="677"/>
    </location>
</feature>
<dbReference type="GO" id="GO:0000340">
    <property type="term" value="F:RNA 7-methylguanosine cap binding"/>
    <property type="evidence" value="ECO:0007669"/>
    <property type="project" value="InterPro"/>
</dbReference>
<evidence type="ECO:0000313" key="5">
    <source>
        <dbReference type="Proteomes" id="UP000625711"/>
    </source>
</evidence>
<feature type="compositionally biased region" description="Basic and acidic residues" evidence="3">
    <location>
        <begin position="555"/>
        <end position="565"/>
    </location>
</feature>
<evidence type="ECO:0000256" key="1">
    <source>
        <dbReference type="ARBA" id="ARBA00006069"/>
    </source>
</evidence>
<sequence length="692" mass="80626">MDTDIENNRPNIRIQIENNCSNNDNGKMDIDSENEEGEILDDTETELPQDTQSIKKITFGGTGVFTTGINIFDRSEQEKLQERAKRFALKPDEIHSFTHQNKLDLFESLGINTTNENDFNFDKIHLLGLGNMEPEDIVDYFSGYAPDGIEWTDENSCNVVWLDNLSAARAMHFKSKPVRGMPARQTKDIFPKEFLDDVEEPTDNSGQSILIKNQNREIELQNEIGEVILPTKKNYPKNSVDISEITIPIPPGYWRLGVPHPKTKCLLIRFAMVSDKIPFKFEKCNRYYKKFVNPTQKGSIRDHKKELRSIFERNRELNQNKNPWGSLARNWDNDSESREREPVMYNDSDNEEPVIEIKNPKLLARLGIKRKHDEIEETLNSAKQTEDQPEIKERKKITRVPRMKMYADEEEENMKRKKIIQKIKKQTEEIERTSNEKDLRHMLGPANRLMMRKDHPDSDRTEDLGSKLKNRNQKMIFAIERDLSDLPPPIEHLARDYLDMSEKLSTRNRSGRIDHFRSNFERSSMYREYEDRERGPPLSEGRREYEMSSKSSRRRTPERTLHSDRVYSSTSSKRRRRSYSGERITEKPKSKVAVVIKTQKTPTVASTIWSKVKRSSDSRSSSESESAASSSSSESESESEESDEESDSSDSSRKRARNPDRPGFDKTRLSRKLEHKSPLKITMANDRYRNRK</sequence>
<proteinExistence type="inferred from homology"/>
<dbReference type="EMBL" id="JAACXV010000411">
    <property type="protein sequence ID" value="KAF7277954.1"/>
    <property type="molecule type" value="Genomic_DNA"/>
</dbReference>
<dbReference type="PANTHER" id="PTHR16291">
    <property type="entry name" value="NUCLEAR CAP-BINDING PROTEIN SUBUNIT 3"/>
    <property type="match status" value="1"/>
</dbReference>
<comment type="similarity">
    <text evidence="1">Belongs to the NCBP3 family.</text>
</comment>
<keyword evidence="5" id="KW-1185">Reference proteome</keyword>
<dbReference type="GO" id="GO:0003729">
    <property type="term" value="F:mRNA binding"/>
    <property type="evidence" value="ECO:0007669"/>
    <property type="project" value="InterPro"/>
</dbReference>
<dbReference type="InterPro" id="IPR019416">
    <property type="entry name" value="NCBP3"/>
</dbReference>
<feature type="compositionally biased region" description="Low complexity" evidence="3">
    <location>
        <begin position="623"/>
        <end position="634"/>
    </location>
</feature>
<dbReference type="GO" id="GO:0005634">
    <property type="term" value="C:nucleus"/>
    <property type="evidence" value="ECO:0007669"/>
    <property type="project" value="TreeGrafter"/>
</dbReference>
<comment type="caution">
    <text evidence="4">The sequence shown here is derived from an EMBL/GenBank/DDBJ whole genome shotgun (WGS) entry which is preliminary data.</text>
</comment>
<dbReference type="Proteomes" id="UP000625711">
    <property type="component" value="Unassembled WGS sequence"/>
</dbReference>
<dbReference type="PANTHER" id="PTHR16291:SF0">
    <property type="entry name" value="NUCLEAR CAP-BINDING PROTEIN SUBUNIT 3"/>
    <property type="match status" value="1"/>
</dbReference>
<name>A0A834IE01_RHYFE</name>
<organism evidence="4 5">
    <name type="scientific">Rhynchophorus ferrugineus</name>
    <name type="common">Red palm weevil</name>
    <name type="synonym">Curculio ferrugineus</name>
    <dbReference type="NCBI Taxonomy" id="354439"/>
    <lineage>
        <taxon>Eukaryota</taxon>
        <taxon>Metazoa</taxon>
        <taxon>Ecdysozoa</taxon>
        <taxon>Arthropoda</taxon>
        <taxon>Hexapoda</taxon>
        <taxon>Insecta</taxon>
        <taxon>Pterygota</taxon>
        <taxon>Neoptera</taxon>
        <taxon>Endopterygota</taxon>
        <taxon>Coleoptera</taxon>
        <taxon>Polyphaga</taxon>
        <taxon>Cucujiformia</taxon>
        <taxon>Curculionidae</taxon>
        <taxon>Dryophthorinae</taxon>
        <taxon>Rhynchophorus</taxon>
    </lineage>
</organism>
<evidence type="ECO:0000256" key="2">
    <source>
        <dbReference type="ARBA" id="ARBA00019876"/>
    </source>
</evidence>
<feature type="compositionally biased region" description="Acidic residues" evidence="3">
    <location>
        <begin position="635"/>
        <end position="648"/>
    </location>
</feature>
<dbReference type="AlphaFoldDB" id="A0A834IE01"/>
<gene>
    <name evidence="4" type="ORF">GWI33_009069</name>
</gene>
<reference evidence="4" key="1">
    <citation type="submission" date="2020-08" db="EMBL/GenBank/DDBJ databases">
        <title>Genome sequencing and assembly of the red palm weevil Rhynchophorus ferrugineus.</title>
        <authorList>
            <person name="Dias G.B."/>
            <person name="Bergman C.M."/>
            <person name="Manee M."/>
        </authorList>
    </citation>
    <scope>NUCLEOTIDE SEQUENCE</scope>
    <source>
        <strain evidence="4">AA-2017</strain>
        <tissue evidence="4">Whole larva</tissue>
    </source>
</reference>
<evidence type="ECO:0000256" key="3">
    <source>
        <dbReference type="SAM" id="MobiDB-lite"/>
    </source>
</evidence>
<evidence type="ECO:0000313" key="4">
    <source>
        <dbReference type="EMBL" id="KAF7277954.1"/>
    </source>
</evidence>
<dbReference type="OrthoDB" id="422106at2759"/>
<feature type="compositionally biased region" description="Basic and acidic residues" evidence="3">
    <location>
        <begin position="579"/>
        <end position="589"/>
    </location>
</feature>
<feature type="compositionally biased region" description="Polar residues" evidence="3">
    <location>
        <begin position="598"/>
        <end position="609"/>
    </location>
</feature>
<dbReference type="Pfam" id="PF10309">
    <property type="entry name" value="NCBP3"/>
    <property type="match status" value="1"/>
</dbReference>
<accession>A0A834IE01</accession>
<protein>
    <recommendedName>
        <fullName evidence="2">Nuclear cap-binding protein subunit 3</fullName>
    </recommendedName>
</protein>